<dbReference type="InterPro" id="IPR036038">
    <property type="entry name" value="Aminotransferase-like"/>
</dbReference>
<evidence type="ECO:0000256" key="1">
    <source>
        <dbReference type="ARBA" id="ARBA00001933"/>
    </source>
</evidence>
<dbReference type="InterPro" id="IPR005784">
    <property type="entry name" value="D_amino_transT"/>
</dbReference>
<dbReference type="RefSeq" id="WP_278018217.1">
    <property type="nucleotide sequence ID" value="NZ_JARRRY010000006.1"/>
</dbReference>
<dbReference type="InterPro" id="IPR050571">
    <property type="entry name" value="Class-IV_PLP-Dep_Aminotrnsfr"/>
</dbReference>
<keyword evidence="7 13" id="KW-0808">Transferase</keyword>
<sequence length="286" mass="32214">MKPILLLENRLIDTRVEQPSASLHDRASQFGDGVYEVIRLYQGTFHLLEPHLARLYRSMEELEIRPAFTKAELIHWLYELVTQNECKEDAIVYLQISRGAQIRNHVYADNLTPIVYAYVAEKERPVTLMQNGIHACIEQDIRWLRCDIKSLNLLPNVLARTNAERKNCQEALLVRGNTVTEGSQSNFFLVKQGTLYTHPANHLILNGIVRQYVCSLASGLGIPVREEMFSIKDVLLAEEAFFTGTTFEILPMTHLDGAAINGGVVGSVTTALQKAFQDSIAVSTMQ</sequence>
<dbReference type="Gene3D" id="3.30.470.10">
    <property type="match status" value="1"/>
</dbReference>
<accession>A0ABT6HA20</accession>
<evidence type="ECO:0000256" key="3">
    <source>
        <dbReference type="ARBA" id="ARBA00011738"/>
    </source>
</evidence>
<evidence type="ECO:0000256" key="10">
    <source>
        <dbReference type="RuleBase" id="RU004106"/>
    </source>
</evidence>
<dbReference type="Proteomes" id="UP001218246">
    <property type="component" value="Unassembled WGS sequence"/>
</dbReference>
<comment type="catalytic activity">
    <reaction evidence="9 12">
        <text>D-alanine + 2-oxoglutarate = D-glutamate + pyruvate</text>
        <dbReference type="Rhea" id="RHEA:15869"/>
        <dbReference type="ChEBI" id="CHEBI:15361"/>
        <dbReference type="ChEBI" id="CHEBI:16810"/>
        <dbReference type="ChEBI" id="CHEBI:29986"/>
        <dbReference type="ChEBI" id="CHEBI:57416"/>
        <dbReference type="EC" id="2.6.1.21"/>
    </reaction>
</comment>
<evidence type="ECO:0000313" key="13">
    <source>
        <dbReference type="EMBL" id="MDG5755211.1"/>
    </source>
</evidence>
<dbReference type="SUPFAM" id="SSF56752">
    <property type="entry name" value="D-aminoacid aminotransferase-like PLP-dependent enzymes"/>
    <property type="match status" value="1"/>
</dbReference>
<dbReference type="Gene3D" id="3.20.10.10">
    <property type="entry name" value="D-amino Acid Aminotransferase, subunit A, domain 2"/>
    <property type="match status" value="1"/>
</dbReference>
<dbReference type="InterPro" id="IPR018300">
    <property type="entry name" value="Aminotrans_IV_CS"/>
</dbReference>
<dbReference type="PANTHER" id="PTHR42743">
    <property type="entry name" value="AMINO-ACID AMINOTRANSFERASE"/>
    <property type="match status" value="1"/>
</dbReference>
<evidence type="ECO:0000256" key="7">
    <source>
        <dbReference type="ARBA" id="ARBA00022679"/>
    </source>
</evidence>
<keyword evidence="8 11" id="KW-0663">Pyridoxal phosphate</keyword>
<name>A0ABT6HA20_9BACI</name>
<comment type="similarity">
    <text evidence="2 10">Belongs to the class-IV pyridoxal-phosphate-dependent aminotransferase family.</text>
</comment>
<keyword evidence="14" id="KW-1185">Reference proteome</keyword>
<evidence type="ECO:0000256" key="4">
    <source>
        <dbReference type="ARBA" id="ARBA00012874"/>
    </source>
</evidence>
<comment type="subunit">
    <text evidence="3">Homodimer.</text>
</comment>
<dbReference type="EC" id="2.6.1.21" evidence="4 12"/>
<dbReference type="NCBIfam" id="TIGR01121">
    <property type="entry name" value="D_amino_aminoT"/>
    <property type="match status" value="1"/>
</dbReference>
<dbReference type="InterPro" id="IPR043132">
    <property type="entry name" value="BCAT-like_C"/>
</dbReference>
<proteinExistence type="inferred from homology"/>
<reference evidence="13 14" key="1">
    <citation type="submission" date="2023-04" db="EMBL/GenBank/DDBJ databases">
        <title>Ectobacillus antri isolated from activated sludge.</title>
        <authorList>
            <person name="Yan P."/>
            <person name="Liu X."/>
        </authorList>
    </citation>
    <scope>NUCLEOTIDE SEQUENCE [LARGE SCALE GENOMIC DNA]</scope>
    <source>
        <strain evidence="13 14">C18H</strain>
    </source>
</reference>
<evidence type="ECO:0000256" key="12">
    <source>
        <dbReference type="RuleBase" id="RU004520"/>
    </source>
</evidence>
<evidence type="ECO:0000256" key="6">
    <source>
        <dbReference type="ARBA" id="ARBA00022576"/>
    </source>
</evidence>
<dbReference type="Pfam" id="PF01063">
    <property type="entry name" value="Aminotran_4"/>
    <property type="match status" value="1"/>
</dbReference>
<dbReference type="InterPro" id="IPR001544">
    <property type="entry name" value="Aminotrans_IV"/>
</dbReference>
<evidence type="ECO:0000256" key="9">
    <source>
        <dbReference type="ARBA" id="ARBA00047911"/>
    </source>
</evidence>
<dbReference type="EMBL" id="JARULN010000021">
    <property type="protein sequence ID" value="MDG5755211.1"/>
    <property type="molecule type" value="Genomic_DNA"/>
</dbReference>
<dbReference type="InterPro" id="IPR043131">
    <property type="entry name" value="BCAT-like_N"/>
</dbReference>
<evidence type="ECO:0000256" key="8">
    <source>
        <dbReference type="ARBA" id="ARBA00022898"/>
    </source>
</evidence>
<evidence type="ECO:0000256" key="11">
    <source>
        <dbReference type="RuleBase" id="RU004516"/>
    </source>
</evidence>
<dbReference type="PANTHER" id="PTHR42743:SF10">
    <property type="entry name" value="D-ALANINE AMINOTRANSFERASE"/>
    <property type="match status" value="1"/>
</dbReference>
<comment type="caution">
    <text evidence="13">The sequence shown here is derived from an EMBL/GenBank/DDBJ whole genome shotgun (WGS) entry which is preliminary data.</text>
</comment>
<comment type="cofactor">
    <cofactor evidence="1 11">
        <name>pyridoxal 5'-phosphate</name>
        <dbReference type="ChEBI" id="CHEBI:597326"/>
    </cofactor>
</comment>
<dbReference type="PROSITE" id="PS00770">
    <property type="entry name" value="AA_TRANSFER_CLASS_4"/>
    <property type="match status" value="1"/>
</dbReference>
<organism evidence="13 14">
    <name type="scientific">Ectobacillus antri</name>
    <dbReference type="NCBI Taxonomy" id="2486280"/>
    <lineage>
        <taxon>Bacteria</taxon>
        <taxon>Bacillati</taxon>
        <taxon>Bacillota</taxon>
        <taxon>Bacilli</taxon>
        <taxon>Bacillales</taxon>
        <taxon>Bacillaceae</taxon>
        <taxon>Ectobacillus</taxon>
    </lineage>
</organism>
<comment type="function">
    <text evidence="12">Acts on the D-isomers of alanine, leucine, aspartate, glutamate, aminobutyrate, norvaline and asparagine. The enzyme transfers an amino group from a substrate D-amino acid to the pyridoxal phosphate cofactor to form pyridoxamine and an alpha-keto acid in the first half-reaction.</text>
</comment>
<keyword evidence="6 13" id="KW-0032">Aminotransferase</keyword>
<dbReference type="GO" id="GO:0047810">
    <property type="term" value="F:D-alanine-2-oxoglutarate aminotransferase activity"/>
    <property type="evidence" value="ECO:0007669"/>
    <property type="project" value="UniProtKB-EC"/>
</dbReference>
<gene>
    <name evidence="13" type="primary">dat</name>
    <name evidence="13" type="ORF">P6P90_14805</name>
</gene>
<evidence type="ECO:0000256" key="2">
    <source>
        <dbReference type="ARBA" id="ARBA00009320"/>
    </source>
</evidence>
<evidence type="ECO:0000256" key="5">
    <source>
        <dbReference type="ARBA" id="ARBA00021779"/>
    </source>
</evidence>
<evidence type="ECO:0000313" key="14">
    <source>
        <dbReference type="Proteomes" id="UP001218246"/>
    </source>
</evidence>
<protein>
    <recommendedName>
        <fullName evidence="5 12">D-alanine aminotransferase</fullName>
        <ecNumber evidence="4 12">2.6.1.21</ecNumber>
    </recommendedName>
</protein>